<feature type="domain" description="Disease resistance R13L4/SHOC-2-like LRR" evidence="3">
    <location>
        <begin position="11"/>
        <end position="111"/>
    </location>
</feature>
<proteinExistence type="predicted"/>
<keyword evidence="2" id="KW-0677">Repeat</keyword>
<dbReference type="PANTHER" id="PTHR48051">
    <property type="match status" value="1"/>
</dbReference>
<keyword evidence="1" id="KW-0433">Leucine-rich repeat</keyword>
<organism evidence="4 5">
    <name type="scientific">Cherax quadricarinatus</name>
    <name type="common">Australian red claw crayfish</name>
    <dbReference type="NCBI Taxonomy" id="27406"/>
    <lineage>
        <taxon>Eukaryota</taxon>
        <taxon>Metazoa</taxon>
        <taxon>Ecdysozoa</taxon>
        <taxon>Arthropoda</taxon>
        <taxon>Crustacea</taxon>
        <taxon>Multicrustacea</taxon>
        <taxon>Malacostraca</taxon>
        <taxon>Eumalacostraca</taxon>
        <taxon>Eucarida</taxon>
        <taxon>Decapoda</taxon>
        <taxon>Pleocyemata</taxon>
        <taxon>Astacidea</taxon>
        <taxon>Parastacoidea</taxon>
        <taxon>Parastacidae</taxon>
        <taxon>Cherax</taxon>
    </lineage>
</organism>
<comment type="caution">
    <text evidence="4">The sequence shown here is derived from an EMBL/GenBank/DDBJ whole genome shotgun (WGS) entry which is preliminary data.</text>
</comment>
<sequence length="196" mass="22110">MAAAGTVLPFVRGIDLTKNDFRETGIPRSIKDMSSLRWLRANNTGIDTVPEEISKLQKLEHLSLKGNNLEKLYGAITALPCLRSLNVRRNKLKKSGIPSDLFEMDDLTTLDFSHNSLSEIPEGLEEAKSLLVLNLSDNYIEEIPAQVFVNCTDLLYLNVGDNRLETFPPQIRRLVHLQTLVLNNNPLTHFQFSCHP</sequence>
<dbReference type="Pfam" id="PF23598">
    <property type="entry name" value="LRR_14"/>
    <property type="match status" value="1"/>
</dbReference>
<dbReference type="GO" id="GO:0005737">
    <property type="term" value="C:cytoplasm"/>
    <property type="evidence" value="ECO:0007669"/>
    <property type="project" value="TreeGrafter"/>
</dbReference>
<evidence type="ECO:0000313" key="5">
    <source>
        <dbReference type="Proteomes" id="UP001445076"/>
    </source>
</evidence>
<dbReference type="Proteomes" id="UP001445076">
    <property type="component" value="Unassembled WGS sequence"/>
</dbReference>
<dbReference type="InterPro" id="IPR032675">
    <property type="entry name" value="LRR_dom_sf"/>
</dbReference>
<dbReference type="SUPFAM" id="SSF52058">
    <property type="entry name" value="L domain-like"/>
    <property type="match status" value="1"/>
</dbReference>
<gene>
    <name evidence="4" type="ORF">OTU49_015861</name>
</gene>
<dbReference type="InterPro" id="IPR001611">
    <property type="entry name" value="Leu-rich_rpt"/>
</dbReference>
<dbReference type="InterPro" id="IPR055414">
    <property type="entry name" value="LRR_R13L4/SHOC2-like"/>
</dbReference>
<dbReference type="Pfam" id="PF13855">
    <property type="entry name" value="LRR_8"/>
    <property type="match status" value="1"/>
</dbReference>
<evidence type="ECO:0000256" key="1">
    <source>
        <dbReference type="ARBA" id="ARBA00022614"/>
    </source>
</evidence>
<protein>
    <recommendedName>
        <fullName evidence="3">Disease resistance R13L4/SHOC-2-like LRR domain-containing protein</fullName>
    </recommendedName>
</protein>
<dbReference type="InterPro" id="IPR003591">
    <property type="entry name" value="Leu-rich_rpt_typical-subtyp"/>
</dbReference>
<dbReference type="AlphaFoldDB" id="A0AAW0YA37"/>
<reference evidence="4 5" key="1">
    <citation type="journal article" date="2024" name="BMC Genomics">
        <title>Genome assembly of redclaw crayfish (Cherax quadricarinatus) provides insights into its immune adaptation and hypoxia tolerance.</title>
        <authorList>
            <person name="Liu Z."/>
            <person name="Zheng J."/>
            <person name="Li H."/>
            <person name="Fang K."/>
            <person name="Wang S."/>
            <person name="He J."/>
            <person name="Zhou D."/>
            <person name="Weng S."/>
            <person name="Chi M."/>
            <person name="Gu Z."/>
            <person name="He J."/>
            <person name="Li F."/>
            <person name="Wang M."/>
        </authorList>
    </citation>
    <scope>NUCLEOTIDE SEQUENCE [LARGE SCALE GENOMIC DNA]</scope>
    <source>
        <strain evidence="4">ZL_2023a</strain>
    </source>
</reference>
<dbReference type="InterPro" id="IPR050216">
    <property type="entry name" value="LRR_domain-containing"/>
</dbReference>
<dbReference type="SMART" id="SM00369">
    <property type="entry name" value="LRR_TYP"/>
    <property type="match status" value="5"/>
</dbReference>
<dbReference type="PROSITE" id="PS51450">
    <property type="entry name" value="LRR"/>
    <property type="match status" value="2"/>
</dbReference>
<dbReference type="FunFam" id="3.80.10.10:FF:000033">
    <property type="entry name" value="FLII, actin remodeling protein"/>
    <property type="match status" value="1"/>
</dbReference>
<accession>A0AAW0YA37</accession>
<keyword evidence="5" id="KW-1185">Reference proteome</keyword>
<evidence type="ECO:0000313" key="4">
    <source>
        <dbReference type="EMBL" id="KAK8748568.1"/>
    </source>
</evidence>
<evidence type="ECO:0000256" key="2">
    <source>
        <dbReference type="ARBA" id="ARBA00022737"/>
    </source>
</evidence>
<dbReference type="EMBL" id="JARKIK010000011">
    <property type="protein sequence ID" value="KAK8748568.1"/>
    <property type="molecule type" value="Genomic_DNA"/>
</dbReference>
<dbReference type="PANTHER" id="PTHR48051:SF46">
    <property type="entry name" value="LEUCINE RICH REPEAT-CONTAINING DOMAIN PROTEIN"/>
    <property type="match status" value="1"/>
</dbReference>
<evidence type="ECO:0000259" key="3">
    <source>
        <dbReference type="Pfam" id="PF23598"/>
    </source>
</evidence>
<name>A0AAW0YA37_CHEQU</name>
<dbReference type="Gene3D" id="3.80.10.10">
    <property type="entry name" value="Ribonuclease Inhibitor"/>
    <property type="match status" value="2"/>
</dbReference>